<dbReference type="PROSITE" id="PS50850">
    <property type="entry name" value="MFS"/>
    <property type="match status" value="1"/>
</dbReference>
<feature type="domain" description="Major facilitator superfamily (MFS) profile" evidence="10">
    <location>
        <begin position="14"/>
        <end position="388"/>
    </location>
</feature>
<keyword evidence="8 9" id="KW-0472">Membrane</keyword>
<dbReference type="InterPro" id="IPR011701">
    <property type="entry name" value="MFS"/>
</dbReference>
<organism evidence="11 12">
    <name type="scientific">Buttiauxella selenatireducens</name>
    <dbReference type="NCBI Taxonomy" id="3073902"/>
    <lineage>
        <taxon>Bacteria</taxon>
        <taxon>Pseudomonadati</taxon>
        <taxon>Pseudomonadota</taxon>
        <taxon>Gammaproteobacteria</taxon>
        <taxon>Enterobacterales</taxon>
        <taxon>Enterobacteriaceae</taxon>
        <taxon>Buttiauxella</taxon>
    </lineage>
</organism>
<comment type="function">
    <text evidence="9">Involved in the efflux of sugars. The physiological role may be the reduction of the intracellular concentration of toxic sugars or sugar metabolites.</text>
</comment>
<dbReference type="InterPro" id="IPR050189">
    <property type="entry name" value="MFS_Efflux_Transporters"/>
</dbReference>
<feature type="transmembrane region" description="Helical" evidence="9">
    <location>
        <begin position="80"/>
        <end position="99"/>
    </location>
</feature>
<evidence type="ECO:0000256" key="1">
    <source>
        <dbReference type="ARBA" id="ARBA00004651"/>
    </source>
</evidence>
<feature type="transmembrane region" description="Helical" evidence="9">
    <location>
        <begin position="48"/>
        <end position="68"/>
    </location>
</feature>
<protein>
    <recommendedName>
        <fullName evidence="9">Probable sugar efflux transporter</fullName>
    </recommendedName>
</protein>
<feature type="transmembrane region" description="Helical" evidence="9">
    <location>
        <begin position="300"/>
        <end position="321"/>
    </location>
</feature>
<dbReference type="CDD" id="cd17324">
    <property type="entry name" value="MFS_NepI_like"/>
    <property type="match status" value="1"/>
</dbReference>
<dbReference type="InterPro" id="IPR036259">
    <property type="entry name" value="MFS_trans_sf"/>
</dbReference>
<feature type="transmembrane region" description="Helical" evidence="9">
    <location>
        <begin position="12"/>
        <end position="36"/>
    </location>
</feature>
<dbReference type="InterPro" id="IPR020846">
    <property type="entry name" value="MFS_dom"/>
</dbReference>
<keyword evidence="4" id="KW-0997">Cell inner membrane</keyword>
<keyword evidence="3 9" id="KW-1003">Cell membrane</keyword>
<reference evidence="11 12" key="1">
    <citation type="submission" date="2023-09" db="EMBL/GenBank/DDBJ databases">
        <title>Buttiauxella selenatireducens sp. nov., isolated from the rhizosphere of Cardamine hupingshanesis.</title>
        <authorList>
            <person name="Zhang S."/>
            <person name="Xu Z."/>
            <person name="Wang H."/>
            <person name="Guo Y."/>
        </authorList>
    </citation>
    <scope>NUCLEOTIDE SEQUENCE [LARGE SCALE GENOMIC DNA]</scope>
    <source>
        <strain evidence="11 12">R73</strain>
    </source>
</reference>
<evidence type="ECO:0000313" key="12">
    <source>
        <dbReference type="Proteomes" id="UP001246690"/>
    </source>
</evidence>
<comment type="subcellular location">
    <subcellularLocation>
        <location evidence="1 9">Cell membrane</location>
        <topology evidence="1 9">Multi-pass membrane protein</topology>
    </subcellularLocation>
</comment>
<feature type="transmembrane region" description="Helical" evidence="9">
    <location>
        <begin position="364"/>
        <end position="384"/>
    </location>
</feature>
<evidence type="ECO:0000259" key="10">
    <source>
        <dbReference type="PROSITE" id="PS50850"/>
    </source>
</evidence>
<feature type="transmembrane region" description="Helical" evidence="9">
    <location>
        <begin position="276"/>
        <end position="294"/>
    </location>
</feature>
<dbReference type="Proteomes" id="UP001246690">
    <property type="component" value="Chromosome"/>
</dbReference>
<evidence type="ECO:0000256" key="8">
    <source>
        <dbReference type="ARBA" id="ARBA00023136"/>
    </source>
</evidence>
<feature type="transmembrane region" description="Helical" evidence="9">
    <location>
        <begin position="244"/>
        <end position="264"/>
    </location>
</feature>
<keyword evidence="5 9" id="KW-0762">Sugar transport</keyword>
<evidence type="ECO:0000256" key="6">
    <source>
        <dbReference type="ARBA" id="ARBA00022692"/>
    </source>
</evidence>
<evidence type="ECO:0000256" key="9">
    <source>
        <dbReference type="HAMAP-Rule" id="MF_00517"/>
    </source>
</evidence>
<dbReference type="SUPFAM" id="SSF103473">
    <property type="entry name" value="MFS general substrate transporter"/>
    <property type="match status" value="1"/>
</dbReference>
<dbReference type="HAMAP" id="MF_00517">
    <property type="entry name" value="MFS_SotB"/>
    <property type="match status" value="1"/>
</dbReference>
<dbReference type="Gene3D" id="1.20.1250.20">
    <property type="entry name" value="MFS general substrate transporter like domains"/>
    <property type="match status" value="1"/>
</dbReference>
<evidence type="ECO:0000256" key="7">
    <source>
        <dbReference type="ARBA" id="ARBA00022989"/>
    </source>
</evidence>
<keyword evidence="2 9" id="KW-0813">Transport</keyword>
<accession>A0ABY9SHW2</accession>
<comment type="similarity">
    <text evidence="9">Belongs to the major facilitator superfamily. SotB (TC 2.A.1.2) family.</text>
</comment>
<feature type="transmembrane region" description="Helical" evidence="9">
    <location>
        <begin position="105"/>
        <end position="127"/>
    </location>
</feature>
<evidence type="ECO:0000256" key="4">
    <source>
        <dbReference type="ARBA" id="ARBA00022519"/>
    </source>
</evidence>
<dbReference type="PANTHER" id="PTHR43124:SF4">
    <property type="entry name" value="SUGAR EFFLUX TRANSPORTER"/>
    <property type="match status" value="1"/>
</dbReference>
<dbReference type="PANTHER" id="PTHR43124">
    <property type="entry name" value="PURINE EFFLUX PUMP PBUE"/>
    <property type="match status" value="1"/>
</dbReference>
<feature type="transmembrane region" description="Helical" evidence="9">
    <location>
        <begin position="333"/>
        <end position="352"/>
    </location>
</feature>
<keyword evidence="7 9" id="KW-1133">Transmembrane helix</keyword>
<dbReference type="InterPro" id="IPR023495">
    <property type="entry name" value="Sugar_effux_transptr_put"/>
</dbReference>
<dbReference type="RefSeq" id="WP_309879028.1">
    <property type="nucleotide sequence ID" value="NZ_CP133838.1"/>
</dbReference>
<evidence type="ECO:0000256" key="2">
    <source>
        <dbReference type="ARBA" id="ARBA00022448"/>
    </source>
</evidence>
<proteinExistence type="inferred from homology"/>
<gene>
    <name evidence="9" type="primary">sotB</name>
    <name evidence="11" type="ORF">RHD99_12015</name>
</gene>
<dbReference type="Pfam" id="PF07690">
    <property type="entry name" value="MFS_1"/>
    <property type="match status" value="1"/>
</dbReference>
<evidence type="ECO:0000313" key="11">
    <source>
        <dbReference type="EMBL" id="WMY76598.1"/>
    </source>
</evidence>
<keyword evidence="12" id="KW-1185">Reference proteome</keyword>
<dbReference type="NCBIfam" id="NF002921">
    <property type="entry name" value="PRK03545.1"/>
    <property type="match status" value="1"/>
</dbReference>
<name>A0ABY9SHW2_9ENTR</name>
<keyword evidence="6 9" id="KW-0812">Transmembrane</keyword>
<dbReference type="EMBL" id="CP133838">
    <property type="protein sequence ID" value="WMY76598.1"/>
    <property type="molecule type" value="Genomic_DNA"/>
</dbReference>
<evidence type="ECO:0000256" key="3">
    <source>
        <dbReference type="ARBA" id="ARBA00022475"/>
    </source>
</evidence>
<evidence type="ECO:0000256" key="5">
    <source>
        <dbReference type="ARBA" id="ARBA00022597"/>
    </source>
</evidence>
<feature type="transmembrane region" description="Helical" evidence="9">
    <location>
        <begin position="210"/>
        <end position="232"/>
    </location>
</feature>
<sequence>MTISNVSRKTAWLRVVTLAVAAFIFNTTEFVPVGLLSDIADSFGMQTAQVGIMLTIYAWVVALMSLPFMLLTSQVERKRLLISIFILFIVSHVLSFVAWSFTVLVISRIGIAFAHAIFWSITASLAIRMAPAGKKAQALSLIATGTALAMVLGLPLGRIVGQYFGWRTTFFAIGVIAAITLFCVMKLLPKLPSEHSGSLKSLPLLFKRPALVSLYALVAVVVTAHYTAYSYIEPFVQTVAGLSANMATFLLLVLGGAGIIGSVMFGKLGNRHSSTLVSGSVGLLVLCLALLLPAAQSTAYLTLLCLFWGVAIMVITLGMQVKVLALAPDATDVSMALFSGIFNIGIGAGALVGNQVSLHFDMSSIGLVGAVPALVALIGSVLIFRRWPVSLEEKPQHS</sequence>
<feature type="transmembrane region" description="Helical" evidence="9">
    <location>
        <begin position="169"/>
        <end position="189"/>
    </location>
</feature>
<feature type="transmembrane region" description="Helical" evidence="9">
    <location>
        <begin position="139"/>
        <end position="157"/>
    </location>
</feature>